<keyword evidence="1" id="KW-0175">Coiled coil</keyword>
<reference evidence="3" key="1">
    <citation type="submission" date="2016-10" db="EMBL/GenBank/DDBJ databases">
        <authorList>
            <person name="Varghese N."/>
            <person name="Submissions S."/>
        </authorList>
    </citation>
    <scope>NUCLEOTIDE SEQUENCE [LARGE SCALE GENOMIC DNA]</scope>
    <source>
        <strain evidence="3">DSM 13327</strain>
    </source>
</reference>
<feature type="coiled-coil region" evidence="1">
    <location>
        <begin position="6"/>
        <end position="33"/>
    </location>
</feature>
<evidence type="ECO:0000313" key="2">
    <source>
        <dbReference type="EMBL" id="SFM26508.1"/>
    </source>
</evidence>
<dbReference type="RefSeq" id="WP_281246858.1">
    <property type="nucleotide sequence ID" value="NZ_FOTS01000063.1"/>
</dbReference>
<evidence type="ECO:0000313" key="3">
    <source>
        <dbReference type="Proteomes" id="UP000199520"/>
    </source>
</evidence>
<dbReference type="AlphaFoldDB" id="A0A1I4PFJ1"/>
<dbReference type="EMBL" id="FOTS01000063">
    <property type="protein sequence ID" value="SFM26508.1"/>
    <property type="molecule type" value="Genomic_DNA"/>
</dbReference>
<accession>A0A1I4PFJ1</accession>
<keyword evidence="3" id="KW-1185">Reference proteome</keyword>
<sequence>MSHGHCNDDADRLERLEREVEEILRIVREILRIVRELAEEDC</sequence>
<dbReference type="Proteomes" id="UP000199520">
    <property type="component" value="Unassembled WGS sequence"/>
</dbReference>
<gene>
    <name evidence="2" type="ORF">SAMN04490355_10631</name>
</gene>
<protein>
    <submittedName>
        <fullName evidence="2">Uncharacterized protein</fullName>
    </submittedName>
</protein>
<name>A0A1I4PFJ1_9FIRM</name>
<organism evidence="2 3">
    <name type="scientific">Pelosinus propionicus DSM 13327</name>
    <dbReference type="NCBI Taxonomy" id="1123291"/>
    <lineage>
        <taxon>Bacteria</taxon>
        <taxon>Bacillati</taxon>
        <taxon>Bacillota</taxon>
        <taxon>Negativicutes</taxon>
        <taxon>Selenomonadales</taxon>
        <taxon>Sporomusaceae</taxon>
        <taxon>Pelosinus</taxon>
    </lineage>
</organism>
<proteinExistence type="predicted"/>
<evidence type="ECO:0000256" key="1">
    <source>
        <dbReference type="SAM" id="Coils"/>
    </source>
</evidence>